<sequence>RRRHHRTPSPDPPRKRHRRDSVDDDHKETKKVVSDFVDGIAKEQQEKQNENGEEVETTAVRRLS</sequence>
<proteinExistence type="predicted"/>
<name>A0A392S911_9FABA</name>
<organism evidence="2 3">
    <name type="scientific">Trifolium medium</name>
    <dbReference type="NCBI Taxonomy" id="97028"/>
    <lineage>
        <taxon>Eukaryota</taxon>
        <taxon>Viridiplantae</taxon>
        <taxon>Streptophyta</taxon>
        <taxon>Embryophyta</taxon>
        <taxon>Tracheophyta</taxon>
        <taxon>Spermatophyta</taxon>
        <taxon>Magnoliopsida</taxon>
        <taxon>eudicotyledons</taxon>
        <taxon>Gunneridae</taxon>
        <taxon>Pentapetalae</taxon>
        <taxon>rosids</taxon>
        <taxon>fabids</taxon>
        <taxon>Fabales</taxon>
        <taxon>Fabaceae</taxon>
        <taxon>Papilionoideae</taxon>
        <taxon>50 kb inversion clade</taxon>
        <taxon>NPAAA clade</taxon>
        <taxon>Hologalegina</taxon>
        <taxon>IRL clade</taxon>
        <taxon>Trifolieae</taxon>
        <taxon>Trifolium</taxon>
    </lineage>
</organism>
<feature type="compositionally biased region" description="Basic and acidic residues" evidence="1">
    <location>
        <begin position="20"/>
        <end position="31"/>
    </location>
</feature>
<keyword evidence="3" id="KW-1185">Reference proteome</keyword>
<dbReference type="EMBL" id="LXQA010330766">
    <property type="protein sequence ID" value="MCI44450.1"/>
    <property type="molecule type" value="Genomic_DNA"/>
</dbReference>
<keyword evidence="2" id="KW-0687">Ribonucleoprotein</keyword>
<dbReference type="Proteomes" id="UP000265520">
    <property type="component" value="Unassembled WGS sequence"/>
</dbReference>
<comment type="caution">
    <text evidence="2">The sequence shown here is derived from an EMBL/GenBank/DDBJ whole genome shotgun (WGS) entry which is preliminary data.</text>
</comment>
<feature type="region of interest" description="Disordered" evidence="1">
    <location>
        <begin position="1"/>
        <end position="31"/>
    </location>
</feature>
<evidence type="ECO:0000313" key="3">
    <source>
        <dbReference type="Proteomes" id="UP000265520"/>
    </source>
</evidence>
<dbReference type="GO" id="GO:1990904">
    <property type="term" value="C:ribonucleoprotein complex"/>
    <property type="evidence" value="ECO:0007669"/>
    <property type="project" value="UniProtKB-KW"/>
</dbReference>
<feature type="region of interest" description="Disordered" evidence="1">
    <location>
        <begin position="43"/>
        <end position="64"/>
    </location>
</feature>
<feature type="non-terminal residue" evidence="2">
    <location>
        <position position="64"/>
    </location>
</feature>
<evidence type="ECO:0000313" key="2">
    <source>
        <dbReference type="EMBL" id="MCI44450.1"/>
    </source>
</evidence>
<dbReference type="AlphaFoldDB" id="A0A392S911"/>
<feature type="non-terminal residue" evidence="2">
    <location>
        <position position="1"/>
    </location>
</feature>
<protein>
    <submittedName>
        <fullName evidence="2">U4/U6.U5 small nuclear ribonucleoprotein 27 kDa protein-like</fullName>
    </submittedName>
</protein>
<evidence type="ECO:0000256" key="1">
    <source>
        <dbReference type="SAM" id="MobiDB-lite"/>
    </source>
</evidence>
<accession>A0A392S911</accession>
<reference evidence="2 3" key="1">
    <citation type="journal article" date="2018" name="Front. Plant Sci.">
        <title>Red Clover (Trifolium pratense) and Zigzag Clover (T. medium) - A Picture of Genomic Similarities and Differences.</title>
        <authorList>
            <person name="Dluhosova J."/>
            <person name="Istvanek J."/>
            <person name="Nedelnik J."/>
            <person name="Repkova J."/>
        </authorList>
    </citation>
    <scope>NUCLEOTIDE SEQUENCE [LARGE SCALE GENOMIC DNA]</scope>
    <source>
        <strain evidence="3">cv. 10/8</strain>
        <tissue evidence="2">Leaf</tissue>
    </source>
</reference>